<dbReference type="EMBL" id="LT859958">
    <property type="protein sequence ID" value="SMX55271.1"/>
    <property type="molecule type" value="Genomic_DNA"/>
</dbReference>
<dbReference type="RefSeq" id="WP_087863080.1">
    <property type="nucleotide sequence ID" value="NZ_LT859958.1"/>
</dbReference>
<proteinExistence type="predicted"/>
<accession>A0A1Y6K6G8</accession>
<dbReference type="InterPro" id="IPR021857">
    <property type="entry name" value="DUF3467"/>
</dbReference>
<keyword evidence="2" id="KW-1185">Reference proteome</keyword>
<reference evidence="2" key="1">
    <citation type="submission" date="2017-05" db="EMBL/GenBank/DDBJ databases">
        <authorList>
            <person name="Kirkegaard R."/>
            <person name="Mcilroy J S."/>
        </authorList>
    </citation>
    <scope>NUCLEOTIDE SEQUENCE [LARGE SCALE GENOMIC DNA]</scope>
</reference>
<organism evidence="1 2">
    <name type="scientific">Candidatus Brevifilum fermentans</name>
    <dbReference type="NCBI Taxonomy" id="1986204"/>
    <lineage>
        <taxon>Bacteria</taxon>
        <taxon>Bacillati</taxon>
        <taxon>Chloroflexota</taxon>
        <taxon>Anaerolineae</taxon>
        <taxon>Anaerolineales</taxon>
        <taxon>Anaerolineaceae</taxon>
        <taxon>Candidatus Brevifilum</taxon>
    </lineage>
</organism>
<name>A0A1Y6K6G8_9CHLR</name>
<dbReference type="AlphaFoldDB" id="A0A1Y6K6G8"/>
<evidence type="ECO:0000313" key="1">
    <source>
        <dbReference type="EMBL" id="SMX55271.1"/>
    </source>
</evidence>
<gene>
    <name evidence="1" type="ORF">CFX1CAM_2206</name>
</gene>
<dbReference type="Proteomes" id="UP000195514">
    <property type="component" value="Chromosome I"/>
</dbReference>
<sequence length="102" mass="11485">MTQKPIPNLEIPQDLETKYVNFVRIAHTVSEFVFDFSLLLPGVTKFEVNSRLMMSPTAAKLFLQALTENLKRYEANFGKITLPGSHSLADDLFRSIDPPEGS</sequence>
<dbReference type="KEGG" id="abat:CFX1CAM_2206"/>
<dbReference type="OrthoDB" id="9813817at2"/>
<evidence type="ECO:0000313" key="2">
    <source>
        <dbReference type="Proteomes" id="UP000195514"/>
    </source>
</evidence>
<dbReference type="Pfam" id="PF11950">
    <property type="entry name" value="DUF3467"/>
    <property type="match status" value="1"/>
</dbReference>
<protein>
    <recommendedName>
        <fullName evidence="3">DUF3467 domain-containing protein</fullName>
    </recommendedName>
</protein>
<evidence type="ECO:0008006" key="3">
    <source>
        <dbReference type="Google" id="ProtNLM"/>
    </source>
</evidence>